<name>A0A916JGB4_9BACT</name>
<dbReference type="AlphaFoldDB" id="A0A916JGB4"/>
<dbReference type="Pfam" id="PF21781">
    <property type="entry name" value="DUF6876"/>
    <property type="match status" value="1"/>
</dbReference>
<evidence type="ECO:0000313" key="2">
    <source>
        <dbReference type="EMBL" id="CAG5011184.1"/>
    </source>
</evidence>
<reference evidence="2" key="1">
    <citation type="submission" date="2021-04" db="EMBL/GenBank/DDBJ databases">
        <authorList>
            <person name="Rodrigo-Torres L."/>
            <person name="Arahal R. D."/>
            <person name="Lucena T."/>
        </authorList>
    </citation>
    <scope>NUCLEOTIDE SEQUENCE</scope>
    <source>
        <strain evidence="2">CECT 9275</strain>
    </source>
</reference>
<dbReference type="EMBL" id="CAJRAF010000002">
    <property type="protein sequence ID" value="CAG5011184.1"/>
    <property type="molecule type" value="Genomic_DNA"/>
</dbReference>
<keyword evidence="3" id="KW-1185">Reference proteome</keyword>
<sequence length="123" mass="14493">MENKDAIHLSQTLRTFTGTVNWYRHQLFRQFTYTDGIQFLATEAQCYWLIDRIFALQYEQPAVKIEPFQVWELTVNPDQTAMLTCGNGNDDTVYSEHISYTDFKLPKIRLFLTDSVLLLPTEY</sequence>
<dbReference type="Proteomes" id="UP000680038">
    <property type="component" value="Unassembled WGS sequence"/>
</dbReference>
<proteinExistence type="predicted"/>
<accession>A0A916JGB4</accession>
<evidence type="ECO:0000313" key="3">
    <source>
        <dbReference type="Proteomes" id="UP000680038"/>
    </source>
</evidence>
<dbReference type="InterPro" id="IPR049241">
    <property type="entry name" value="DUF6876"/>
</dbReference>
<gene>
    <name evidence="2" type="ORF">DYBT9275_04901</name>
</gene>
<protein>
    <recommendedName>
        <fullName evidence="1">DUF6876 domain-containing protein</fullName>
    </recommendedName>
</protein>
<comment type="caution">
    <text evidence="2">The sequence shown here is derived from an EMBL/GenBank/DDBJ whole genome shotgun (WGS) entry which is preliminary data.</text>
</comment>
<feature type="domain" description="DUF6876" evidence="1">
    <location>
        <begin position="9"/>
        <end position="123"/>
    </location>
</feature>
<organism evidence="2 3">
    <name type="scientific">Dyadobacter helix</name>
    <dbReference type="NCBI Taxonomy" id="2822344"/>
    <lineage>
        <taxon>Bacteria</taxon>
        <taxon>Pseudomonadati</taxon>
        <taxon>Bacteroidota</taxon>
        <taxon>Cytophagia</taxon>
        <taxon>Cytophagales</taxon>
        <taxon>Spirosomataceae</taxon>
        <taxon>Dyadobacter</taxon>
    </lineage>
</organism>
<evidence type="ECO:0000259" key="1">
    <source>
        <dbReference type="Pfam" id="PF21781"/>
    </source>
</evidence>
<dbReference type="RefSeq" id="WP_215241173.1">
    <property type="nucleotide sequence ID" value="NZ_CAJRAF010000002.1"/>
</dbReference>